<dbReference type="Proteomes" id="UP000593567">
    <property type="component" value="Unassembled WGS sequence"/>
</dbReference>
<comment type="caution">
    <text evidence="1">The sequence shown here is derived from an EMBL/GenBank/DDBJ whole genome shotgun (WGS) entry which is preliminary data.</text>
</comment>
<dbReference type="EMBL" id="VXIV02002042">
    <property type="protein sequence ID" value="KAF6027701.1"/>
    <property type="molecule type" value="Genomic_DNA"/>
</dbReference>
<sequence length="74" mass="8404">MPFAYILHSSQRMIGLNEFKSVAPNRITKLTTVSIYKVTGERYTLPTHFELLSNLRLCGIINKNSINPIIAKLL</sequence>
<reference evidence="1" key="1">
    <citation type="submission" date="2020-06" db="EMBL/GenBank/DDBJ databases">
        <title>Draft genome of Bugula neritina, a colonial animal packing powerful symbionts and potential medicines.</title>
        <authorList>
            <person name="Rayko M."/>
        </authorList>
    </citation>
    <scope>NUCLEOTIDE SEQUENCE [LARGE SCALE GENOMIC DNA]</scope>
    <source>
        <strain evidence="1">Kwan_BN1</strain>
    </source>
</reference>
<name>A0A7J7JPU5_BUGNE</name>
<protein>
    <submittedName>
        <fullName evidence="1">Uncharacterized protein</fullName>
    </submittedName>
</protein>
<organism evidence="1 2">
    <name type="scientific">Bugula neritina</name>
    <name type="common">Brown bryozoan</name>
    <name type="synonym">Sertularia neritina</name>
    <dbReference type="NCBI Taxonomy" id="10212"/>
    <lineage>
        <taxon>Eukaryota</taxon>
        <taxon>Metazoa</taxon>
        <taxon>Spiralia</taxon>
        <taxon>Lophotrochozoa</taxon>
        <taxon>Bryozoa</taxon>
        <taxon>Gymnolaemata</taxon>
        <taxon>Cheilostomatida</taxon>
        <taxon>Flustrina</taxon>
        <taxon>Buguloidea</taxon>
        <taxon>Bugulidae</taxon>
        <taxon>Bugula</taxon>
    </lineage>
</organism>
<evidence type="ECO:0000313" key="2">
    <source>
        <dbReference type="Proteomes" id="UP000593567"/>
    </source>
</evidence>
<proteinExistence type="predicted"/>
<keyword evidence="2" id="KW-1185">Reference proteome</keyword>
<accession>A0A7J7JPU5</accession>
<gene>
    <name evidence="1" type="ORF">EB796_013993</name>
</gene>
<evidence type="ECO:0000313" key="1">
    <source>
        <dbReference type="EMBL" id="KAF6027701.1"/>
    </source>
</evidence>
<dbReference type="AlphaFoldDB" id="A0A7J7JPU5"/>